<reference evidence="1 2" key="1">
    <citation type="submission" date="2018-06" db="EMBL/GenBank/DDBJ databases">
        <title>Freshwater and sediment microbial communities from various areas in North America, analyzing microbe dynamics in response to fracking.</title>
        <authorList>
            <person name="Lamendella R."/>
        </authorList>
    </citation>
    <scope>NUCLEOTIDE SEQUENCE [LARGE SCALE GENOMIC DNA]</scope>
    <source>
        <strain evidence="1 2">NG-13</strain>
    </source>
</reference>
<gene>
    <name evidence="1" type="ORF">DET54_12513</name>
</gene>
<evidence type="ECO:0000313" key="2">
    <source>
        <dbReference type="Proteomes" id="UP000248827"/>
    </source>
</evidence>
<dbReference type="RefSeq" id="WP_111621509.1">
    <property type="nucleotide sequence ID" value="NZ_QLLI01000025.1"/>
</dbReference>
<accession>A0ABX9BBI6</accession>
<proteinExistence type="predicted"/>
<name>A0ABX9BBI6_9BACL</name>
<organism evidence="1 2">
    <name type="scientific">Paenibacillus pabuli</name>
    <dbReference type="NCBI Taxonomy" id="1472"/>
    <lineage>
        <taxon>Bacteria</taxon>
        <taxon>Bacillati</taxon>
        <taxon>Bacillota</taxon>
        <taxon>Bacilli</taxon>
        <taxon>Bacillales</taxon>
        <taxon>Paenibacillaceae</taxon>
        <taxon>Paenibacillus</taxon>
    </lineage>
</organism>
<sequence>MPRLYCPCGDFIHNLSNIPDDGFLTVRDRDYEELLETENNRSILSELQPYSETKEWKELIISDERIINLTERIYECPECNRLMWMKKNGMVNIYEQTNTIKY</sequence>
<dbReference type="EMBL" id="QLLI01000025">
    <property type="protein sequence ID" value="RAI84435.1"/>
    <property type="molecule type" value="Genomic_DNA"/>
</dbReference>
<comment type="caution">
    <text evidence="1">The sequence shown here is derived from an EMBL/GenBank/DDBJ whole genome shotgun (WGS) entry which is preliminary data.</text>
</comment>
<protein>
    <submittedName>
        <fullName evidence="1">Uncharacterized protein</fullName>
    </submittedName>
</protein>
<evidence type="ECO:0000313" key="1">
    <source>
        <dbReference type="EMBL" id="RAI84435.1"/>
    </source>
</evidence>
<dbReference type="Proteomes" id="UP000248827">
    <property type="component" value="Unassembled WGS sequence"/>
</dbReference>
<keyword evidence="2" id="KW-1185">Reference proteome</keyword>